<name>A0ABD3XBC7_SINWO</name>
<accession>A0ABD3XBC7</accession>
<evidence type="ECO:0000313" key="1">
    <source>
        <dbReference type="EMBL" id="KAL3882931.1"/>
    </source>
</evidence>
<dbReference type="AlphaFoldDB" id="A0ABD3XBC7"/>
<dbReference type="Proteomes" id="UP001634394">
    <property type="component" value="Unassembled WGS sequence"/>
</dbReference>
<proteinExistence type="predicted"/>
<protein>
    <submittedName>
        <fullName evidence="1">Uncharacterized protein</fullName>
    </submittedName>
</protein>
<reference evidence="1 2" key="1">
    <citation type="submission" date="2024-11" db="EMBL/GenBank/DDBJ databases">
        <title>Chromosome-level genome assembly of the freshwater bivalve Anodonta woodiana.</title>
        <authorList>
            <person name="Chen X."/>
        </authorList>
    </citation>
    <scope>NUCLEOTIDE SEQUENCE [LARGE SCALE GENOMIC DNA]</scope>
    <source>
        <strain evidence="1">MN2024</strain>
        <tissue evidence="1">Gills</tissue>
    </source>
</reference>
<evidence type="ECO:0000313" key="2">
    <source>
        <dbReference type="Proteomes" id="UP001634394"/>
    </source>
</evidence>
<dbReference type="EMBL" id="JBJQND010000003">
    <property type="protein sequence ID" value="KAL3882931.1"/>
    <property type="molecule type" value="Genomic_DNA"/>
</dbReference>
<feature type="non-terminal residue" evidence="1">
    <location>
        <position position="1"/>
    </location>
</feature>
<gene>
    <name evidence="1" type="ORF">ACJMK2_029233</name>
</gene>
<organism evidence="1 2">
    <name type="scientific">Sinanodonta woodiana</name>
    <name type="common">Chinese pond mussel</name>
    <name type="synonym">Anodonta woodiana</name>
    <dbReference type="NCBI Taxonomy" id="1069815"/>
    <lineage>
        <taxon>Eukaryota</taxon>
        <taxon>Metazoa</taxon>
        <taxon>Spiralia</taxon>
        <taxon>Lophotrochozoa</taxon>
        <taxon>Mollusca</taxon>
        <taxon>Bivalvia</taxon>
        <taxon>Autobranchia</taxon>
        <taxon>Heteroconchia</taxon>
        <taxon>Palaeoheterodonta</taxon>
        <taxon>Unionida</taxon>
        <taxon>Unionoidea</taxon>
        <taxon>Unionidae</taxon>
        <taxon>Unioninae</taxon>
        <taxon>Sinanodonta</taxon>
    </lineage>
</organism>
<sequence length="58" mass="6369">FDKTVEATPSFRHSRPGCVLVQCFVNPCITALCPSGTTCRANYCNGCNADCIPGRTWW</sequence>
<keyword evidence="2" id="KW-1185">Reference proteome</keyword>
<comment type="caution">
    <text evidence="1">The sequence shown here is derived from an EMBL/GenBank/DDBJ whole genome shotgun (WGS) entry which is preliminary data.</text>
</comment>